<proteinExistence type="predicted"/>
<dbReference type="OrthoDB" id="1158011at2759"/>
<gene>
    <name evidence="2" type="ORF">BJ878DRAFT_396447</name>
</gene>
<dbReference type="AlphaFoldDB" id="A0A9P7YXD0"/>
<evidence type="ECO:0000313" key="3">
    <source>
        <dbReference type="Proteomes" id="UP000887226"/>
    </source>
</evidence>
<name>A0A9P7YXD0_9HELO</name>
<keyword evidence="1" id="KW-0812">Transmembrane</keyword>
<comment type="caution">
    <text evidence="2">The sequence shown here is derived from an EMBL/GenBank/DDBJ whole genome shotgun (WGS) entry which is preliminary data.</text>
</comment>
<dbReference type="Proteomes" id="UP000887226">
    <property type="component" value="Unassembled WGS sequence"/>
</dbReference>
<evidence type="ECO:0000313" key="2">
    <source>
        <dbReference type="EMBL" id="KAG9241465.1"/>
    </source>
</evidence>
<dbReference type="PANTHER" id="PTHR42044">
    <property type="entry name" value="DUF676 DOMAIN-CONTAINING PROTEIN-RELATED"/>
    <property type="match status" value="1"/>
</dbReference>
<accession>A0A9P7YXD0</accession>
<organism evidence="2 3">
    <name type="scientific">Calycina marina</name>
    <dbReference type="NCBI Taxonomy" id="1763456"/>
    <lineage>
        <taxon>Eukaryota</taxon>
        <taxon>Fungi</taxon>
        <taxon>Dikarya</taxon>
        <taxon>Ascomycota</taxon>
        <taxon>Pezizomycotina</taxon>
        <taxon>Leotiomycetes</taxon>
        <taxon>Helotiales</taxon>
        <taxon>Pezizellaceae</taxon>
        <taxon>Calycina</taxon>
    </lineage>
</organism>
<keyword evidence="1" id="KW-0472">Membrane</keyword>
<keyword evidence="1" id="KW-1133">Transmembrane helix</keyword>
<dbReference type="PANTHER" id="PTHR42044:SF2">
    <property type="entry name" value="DUF676 DOMAIN-CONTAINING PROTEIN"/>
    <property type="match status" value="1"/>
</dbReference>
<protein>
    <submittedName>
        <fullName evidence="2">Uncharacterized protein</fullName>
    </submittedName>
</protein>
<evidence type="ECO:0000256" key="1">
    <source>
        <dbReference type="SAM" id="Phobius"/>
    </source>
</evidence>
<sequence length="262" mass="29516">MPWLSRSSFQERSMGSSTMAVMDKMSAHVDCSVRFLPSMMDVSCGTHPMIQRQSTIAVMMMDMRNMMSNMPRCMPEMMRSMFMTKGRLTISNLNAVNCMETSLHIMIGILQICIIAMMVPAMMMLSGITMVPLVMLFCMVCFALCIPLNGTRKPMMHCEFCREVMIAMAEESFFYINGSMTSARRMQHHLNRLSRSFPRPITGIHNRTNGPILDMMMPTVMSMLGMQNPCSQSLYTQLHSALISPSCHKVVVISHCTGAAML</sequence>
<dbReference type="EMBL" id="MU254208">
    <property type="protein sequence ID" value="KAG9241465.1"/>
    <property type="molecule type" value="Genomic_DNA"/>
</dbReference>
<feature type="transmembrane region" description="Helical" evidence="1">
    <location>
        <begin position="114"/>
        <end position="146"/>
    </location>
</feature>
<keyword evidence="3" id="KW-1185">Reference proteome</keyword>
<reference evidence="2" key="1">
    <citation type="journal article" date="2021" name="IMA Fungus">
        <title>Genomic characterization of three marine fungi, including Emericellopsis atlantica sp. nov. with signatures of a generalist lifestyle and marine biomass degradation.</title>
        <authorList>
            <person name="Hagestad O.C."/>
            <person name="Hou L."/>
            <person name="Andersen J.H."/>
            <person name="Hansen E.H."/>
            <person name="Altermark B."/>
            <person name="Li C."/>
            <person name="Kuhnert E."/>
            <person name="Cox R.J."/>
            <person name="Crous P.W."/>
            <person name="Spatafora J.W."/>
            <person name="Lail K."/>
            <person name="Amirebrahimi M."/>
            <person name="Lipzen A."/>
            <person name="Pangilinan J."/>
            <person name="Andreopoulos W."/>
            <person name="Hayes R.D."/>
            <person name="Ng V."/>
            <person name="Grigoriev I.V."/>
            <person name="Jackson S.A."/>
            <person name="Sutton T.D.S."/>
            <person name="Dobson A.D.W."/>
            <person name="Rama T."/>
        </authorList>
    </citation>
    <scope>NUCLEOTIDE SEQUENCE</scope>
    <source>
        <strain evidence="2">TRa3180A</strain>
    </source>
</reference>
<feature type="non-terminal residue" evidence="2">
    <location>
        <position position="262"/>
    </location>
</feature>